<reference evidence="2 3" key="1">
    <citation type="submission" date="2018-07" db="EMBL/GenBank/DDBJ databases">
        <title>The molecular basis for the intramolecular migration of carboxyl group in the catabolism of para-hydroxybenzoate via gentisate.</title>
        <authorList>
            <person name="Zhao H."/>
            <person name="Xu Y."/>
            <person name="Lin S."/>
            <person name="Spain J.C."/>
            <person name="Zhou N.-Y."/>
        </authorList>
    </citation>
    <scope>NUCLEOTIDE SEQUENCE [LARGE SCALE GENOMIC DNA]</scope>
    <source>
        <strain evidence="2 3">PHB-7a</strain>
    </source>
</reference>
<sequence length="66" mass="7778">MYPNVSNREFQGRYENEVLVTDITYLPFKDGFRYLSAVQDIYNNEIVSWKISNRNDLKLVVDTLDG</sequence>
<gene>
    <name evidence="2" type="ORF">DTO10_07050</name>
</gene>
<accession>A0ABM6XIR6</accession>
<evidence type="ECO:0000313" key="2">
    <source>
        <dbReference type="EMBL" id="AXN38213.1"/>
    </source>
</evidence>
<dbReference type="PANTHER" id="PTHR46889:SF4">
    <property type="entry name" value="TRANSPOSASE INSO FOR INSERTION SEQUENCE ELEMENT IS911B-RELATED"/>
    <property type="match status" value="1"/>
</dbReference>
<feature type="domain" description="Integrase catalytic" evidence="1">
    <location>
        <begin position="15"/>
        <end position="65"/>
    </location>
</feature>
<dbReference type="RefSeq" id="WP_116820975.1">
    <property type="nucleotide sequence ID" value="NZ_CP030926.1"/>
</dbReference>
<dbReference type="SUPFAM" id="SSF53098">
    <property type="entry name" value="Ribonuclease H-like"/>
    <property type="match status" value="1"/>
</dbReference>
<dbReference type="InterPro" id="IPR050900">
    <property type="entry name" value="Transposase_IS3/IS150/IS904"/>
</dbReference>
<dbReference type="InterPro" id="IPR001584">
    <property type="entry name" value="Integrase_cat-core"/>
</dbReference>
<keyword evidence="3" id="KW-1185">Reference proteome</keyword>
<dbReference type="Pfam" id="PF00665">
    <property type="entry name" value="rve"/>
    <property type="match status" value="1"/>
</dbReference>
<protein>
    <recommendedName>
        <fullName evidence="1">Integrase catalytic domain-containing protein</fullName>
    </recommendedName>
</protein>
<dbReference type="EMBL" id="CP030926">
    <property type="protein sequence ID" value="AXN38213.1"/>
    <property type="molecule type" value="Genomic_DNA"/>
</dbReference>
<proteinExistence type="predicted"/>
<dbReference type="InterPro" id="IPR012337">
    <property type="entry name" value="RNaseH-like_sf"/>
</dbReference>
<evidence type="ECO:0000259" key="1">
    <source>
        <dbReference type="Pfam" id="PF00665"/>
    </source>
</evidence>
<dbReference type="PANTHER" id="PTHR46889">
    <property type="entry name" value="TRANSPOSASE INSF FOR INSERTION SEQUENCE IS3B-RELATED"/>
    <property type="match status" value="1"/>
</dbReference>
<evidence type="ECO:0000313" key="3">
    <source>
        <dbReference type="Proteomes" id="UP000260457"/>
    </source>
</evidence>
<dbReference type="Proteomes" id="UP000260457">
    <property type="component" value="Chromosome"/>
</dbReference>
<name>A0ABM6XIR6_9BACI</name>
<organism evidence="2 3">
    <name type="scientific">Peribacillus butanolivorans</name>
    <dbReference type="NCBI Taxonomy" id="421767"/>
    <lineage>
        <taxon>Bacteria</taxon>
        <taxon>Bacillati</taxon>
        <taxon>Bacillota</taxon>
        <taxon>Bacilli</taxon>
        <taxon>Bacillales</taxon>
        <taxon>Bacillaceae</taxon>
        <taxon>Peribacillus</taxon>
    </lineage>
</organism>